<sequence>MPLTSLLGSVGAGIVIVLLIFVFLMIFTGFTLIDLFQTAAKPVKRMEQVYIEKAQEKEERAAQASFNIDVPLDKESKFMPAHPVEAPKGTGAAAMSPEEEQAWAEAELLKQQAQATAKKLRESEQIREEANKKPMELVEELPPIKAPDPVEILDGPEEEPAAVSAIPPFAVEDAPPVIQTDSPKEEGFQFDFGGAVTEAPQVHPRPPLSLLKEPGPARTGDENEQQNGEILIETLKSFGVRASIIDIARGPAVTRYELQPAAGVKISKITNLADDIALNLAAAGVRIEAPIPGKPAVGIEVPNKNVGLVGIREIIDSKEFEQSKSKLTVALGKDVSGNIAVADIGKMPHMLIAGATGSGKSVCINSIIISLLYKATPDEVKLLMVDPKVVELGVYNGIPNLLVPVVTDPRKAAGALNWAVNEMLNRYKLFADNGVRDLKGFNKLANSKEEEALKPLPEIVIIIDELADLMMAAPNEVEDAICRLAQMARAAGMHLVIATQRPSVDVITGVIKANIPSRIAFAVSSQVDSRTILDMGGAEKLLGRGDMLFYPVGMPKPLRVQGCYVSDSEVERVVAFVKEAQDADYDEDVMEEIEKQAVAEKGSGGDGGGFSDEDEMLPKAIECVIEAGQASTSLLQRRLKLGYARAARLVDEMEQRGVVGPFEGSKPRQVLMTRQQWIEMNMQKDE</sequence>
<dbReference type="InterPro" id="IPR002543">
    <property type="entry name" value="FtsK_dom"/>
</dbReference>
<organism evidence="10 11">
    <name type="scientific">Zongyangia hominis</name>
    <dbReference type="NCBI Taxonomy" id="2763677"/>
    <lineage>
        <taxon>Bacteria</taxon>
        <taxon>Bacillati</taxon>
        <taxon>Bacillota</taxon>
        <taxon>Clostridia</taxon>
        <taxon>Eubacteriales</taxon>
        <taxon>Oscillospiraceae</taxon>
        <taxon>Zongyangia</taxon>
    </lineage>
</organism>
<accession>A0A926I7C8</accession>
<comment type="similarity">
    <text evidence="1">Belongs to the FtsK/SpoIIIE/SftA family.</text>
</comment>
<dbReference type="Gene3D" id="3.30.980.40">
    <property type="match status" value="1"/>
</dbReference>
<dbReference type="CDD" id="cd01127">
    <property type="entry name" value="TrwB_TraG_TraD_VirD4"/>
    <property type="match status" value="1"/>
</dbReference>
<reference evidence="10" key="1">
    <citation type="submission" date="2020-08" db="EMBL/GenBank/DDBJ databases">
        <title>Genome public.</title>
        <authorList>
            <person name="Liu C."/>
            <person name="Sun Q."/>
        </authorList>
    </citation>
    <scope>NUCLEOTIDE SEQUENCE</scope>
    <source>
        <strain evidence="10">NSJ-54</strain>
    </source>
</reference>
<evidence type="ECO:0000313" key="10">
    <source>
        <dbReference type="EMBL" id="MBC8570959.1"/>
    </source>
</evidence>
<keyword evidence="8" id="KW-1133">Transmembrane helix</keyword>
<keyword evidence="2 5" id="KW-0547">Nucleotide-binding</keyword>
<keyword evidence="8" id="KW-0472">Membrane</keyword>
<evidence type="ECO:0000256" key="3">
    <source>
        <dbReference type="ARBA" id="ARBA00022840"/>
    </source>
</evidence>
<dbReference type="Pfam" id="PF09397">
    <property type="entry name" value="FtsK_gamma"/>
    <property type="match status" value="1"/>
</dbReference>
<dbReference type="SMART" id="SM00382">
    <property type="entry name" value="AAA"/>
    <property type="match status" value="1"/>
</dbReference>
<evidence type="ECO:0000256" key="8">
    <source>
        <dbReference type="SAM" id="Phobius"/>
    </source>
</evidence>
<keyword evidence="4" id="KW-0238">DNA-binding</keyword>
<dbReference type="SUPFAM" id="SSF46785">
    <property type="entry name" value="Winged helix' DNA-binding domain"/>
    <property type="match status" value="1"/>
</dbReference>
<comment type="caution">
    <text evidence="10">The sequence shown here is derived from an EMBL/GenBank/DDBJ whole genome shotgun (WGS) entry which is preliminary data.</text>
</comment>
<dbReference type="Pfam" id="PF01580">
    <property type="entry name" value="FtsK_SpoIIIE"/>
    <property type="match status" value="1"/>
</dbReference>
<protein>
    <submittedName>
        <fullName evidence="10">DNA translocase FtsK</fullName>
    </submittedName>
</protein>
<dbReference type="GO" id="GO:0005524">
    <property type="term" value="F:ATP binding"/>
    <property type="evidence" value="ECO:0007669"/>
    <property type="project" value="UniProtKB-UniRule"/>
</dbReference>
<dbReference type="InterPro" id="IPR003593">
    <property type="entry name" value="AAA+_ATPase"/>
</dbReference>
<dbReference type="EMBL" id="JACRTC010000006">
    <property type="protein sequence ID" value="MBC8570959.1"/>
    <property type="molecule type" value="Genomic_DNA"/>
</dbReference>
<feature type="transmembrane region" description="Helical" evidence="8">
    <location>
        <begin position="12"/>
        <end position="36"/>
    </location>
</feature>
<evidence type="ECO:0000313" key="11">
    <source>
        <dbReference type="Proteomes" id="UP000660861"/>
    </source>
</evidence>
<dbReference type="Gene3D" id="1.10.10.10">
    <property type="entry name" value="Winged helix-like DNA-binding domain superfamily/Winged helix DNA-binding domain"/>
    <property type="match status" value="1"/>
</dbReference>
<dbReference type="Gene3D" id="3.40.50.300">
    <property type="entry name" value="P-loop containing nucleotide triphosphate hydrolases"/>
    <property type="match status" value="1"/>
</dbReference>
<dbReference type="Pfam" id="PF17854">
    <property type="entry name" value="FtsK_alpha"/>
    <property type="match status" value="1"/>
</dbReference>
<proteinExistence type="inferred from homology"/>
<evidence type="ECO:0000256" key="7">
    <source>
        <dbReference type="SAM" id="MobiDB-lite"/>
    </source>
</evidence>
<feature type="coiled-coil region" evidence="6">
    <location>
        <begin position="106"/>
        <end position="133"/>
    </location>
</feature>
<dbReference type="InterPro" id="IPR041027">
    <property type="entry name" value="FtsK_alpha"/>
</dbReference>
<feature type="domain" description="FtsK" evidence="9">
    <location>
        <begin position="336"/>
        <end position="530"/>
    </location>
</feature>
<evidence type="ECO:0000256" key="5">
    <source>
        <dbReference type="PROSITE-ProRule" id="PRU00289"/>
    </source>
</evidence>
<dbReference type="GO" id="GO:0003677">
    <property type="term" value="F:DNA binding"/>
    <property type="evidence" value="ECO:0007669"/>
    <property type="project" value="UniProtKB-KW"/>
</dbReference>
<dbReference type="InterPro" id="IPR036388">
    <property type="entry name" value="WH-like_DNA-bd_sf"/>
</dbReference>
<dbReference type="InterPro" id="IPR027417">
    <property type="entry name" value="P-loop_NTPase"/>
</dbReference>
<dbReference type="GO" id="GO:0016020">
    <property type="term" value="C:membrane"/>
    <property type="evidence" value="ECO:0007669"/>
    <property type="project" value="UniProtKB-SubCell"/>
</dbReference>
<keyword evidence="11" id="KW-1185">Reference proteome</keyword>
<name>A0A926I7C8_9FIRM</name>
<dbReference type="InterPro" id="IPR018541">
    <property type="entry name" value="Ftsk_gamma"/>
</dbReference>
<evidence type="ECO:0000256" key="2">
    <source>
        <dbReference type="ARBA" id="ARBA00022741"/>
    </source>
</evidence>
<dbReference type="AlphaFoldDB" id="A0A926I7C8"/>
<keyword evidence="3 5" id="KW-0067">ATP-binding</keyword>
<dbReference type="SMART" id="SM00843">
    <property type="entry name" value="Ftsk_gamma"/>
    <property type="match status" value="1"/>
</dbReference>
<gene>
    <name evidence="10" type="ORF">H8709_08975</name>
</gene>
<dbReference type="PANTHER" id="PTHR22683">
    <property type="entry name" value="SPORULATION PROTEIN RELATED"/>
    <property type="match status" value="1"/>
</dbReference>
<dbReference type="SUPFAM" id="SSF52540">
    <property type="entry name" value="P-loop containing nucleoside triphosphate hydrolases"/>
    <property type="match status" value="1"/>
</dbReference>
<feature type="region of interest" description="Disordered" evidence="7">
    <location>
        <begin position="198"/>
        <end position="227"/>
    </location>
</feature>
<dbReference type="InterPro" id="IPR036390">
    <property type="entry name" value="WH_DNA-bd_sf"/>
</dbReference>
<keyword evidence="6" id="KW-0175">Coiled coil</keyword>
<dbReference type="Proteomes" id="UP000660861">
    <property type="component" value="Unassembled WGS sequence"/>
</dbReference>
<dbReference type="PROSITE" id="PS50901">
    <property type="entry name" value="FTSK"/>
    <property type="match status" value="1"/>
</dbReference>
<evidence type="ECO:0000256" key="1">
    <source>
        <dbReference type="ARBA" id="ARBA00006474"/>
    </source>
</evidence>
<feature type="binding site" evidence="5">
    <location>
        <begin position="354"/>
        <end position="361"/>
    </location>
    <ligand>
        <name>ATP</name>
        <dbReference type="ChEBI" id="CHEBI:30616"/>
    </ligand>
</feature>
<dbReference type="PANTHER" id="PTHR22683:SF41">
    <property type="entry name" value="DNA TRANSLOCASE FTSK"/>
    <property type="match status" value="1"/>
</dbReference>
<dbReference type="InterPro" id="IPR050206">
    <property type="entry name" value="FtsK/SpoIIIE/SftA"/>
</dbReference>
<keyword evidence="8" id="KW-0812">Transmembrane</keyword>
<evidence type="ECO:0000256" key="6">
    <source>
        <dbReference type="SAM" id="Coils"/>
    </source>
</evidence>
<evidence type="ECO:0000256" key="4">
    <source>
        <dbReference type="ARBA" id="ARBA00023125"/>
    </source>
</evidence>
<evidence type="ECO:0000259" key="9">
    <source>
        <dbReference type="PROSITE" id="PS50901"/>
    </source>
</evidence>